<evidence type="ECO:0000313" key="3">
    <source>
        <dbReference type="EMBL" id="GAA0220954.1"/>
    </source>
</evidence>
<dbReference type="PANTHER" id="PTHR44520">
    <property type="entry name" value="RESPONSE REGULATOR RCP1-RELATED"/>
    <property type="match status" value="1"/>
</dbReference>
<accession>A0ABP3D436</accession>
<proteinExistence type="predicted"/>
<name>A0ABP3D436_9ACTN</name>
<comment type="caution">
    <text evidence="3">The sequence shown here is derived from an EMBL/GenBank/DDBJ whole genome shotgun (WGS) entry which is preliminary data.</text>
</comment>
<organism evidence="3 4">
    <name type="scientific">Cryptosporangium japonicum</name>
    <dbReference type="NCBI Taxonomy" id="80872"/>
    <lineage>
        <taxon>Bacteria</taxon>
        <taxon>Bacillati</taxon>
        <taxon>Actinomycetota</taxon>
        <taxon>Actinomycetes</taxon>
        <taxon>Cryptosporangiales</taxon>
        <taxon>Cryptosporangiaceae</taxon>
        <taxon>Cryptosporangium</taxon>
    </lineage>
</organism>
<feature type="modified residue" description="4-aspartylphosphate" evidence="1">
    <location>
        <position position="70"/>
    </location>
</feature>
<dbReference type="Gene3D" id="3.40.50.2300">
    <property type="match status" value="1"/>
</dbReference>
<gene>
    <name evidence="3" type="ORF">GCM10009539_02720</name>
</gene>
<evidence type="ECO:0000313" key="4">
    <source>
        <dbReference type="Proteomes" id="UP001500967"/>
    </source>
</evidence>
<dbReference type="PROSITE" id="PS50110">
    <property type="entry name" value="RESPONSE_REGULATORY"/>
    <property type="match status" value="1"/>
</dbReference>
<evidence type="ECO:0000256" key="1">
    <source>
        <dbReference type="PROSITE-ProRule" id="PRU00169"/>
    </source>
</evidence>
<dbReference type="InterPro" id="IPR052893">
    <property type="entry name" value="TCS_response_regulator"/>
</dbReference>
<keyword evidence="4" id="KW-1185">Reference proteome</keyword>
<sequence>MLHDAPSNGSDSGVFEILIVDDDAGDVLLIEEALADRQLDHRLHVAADGVAALEFLRSEDTPRPNLVLLDLNMPRMNGRELLAAV</sequence>
<dbReference type="InterPro" id="IPR011006">
    <property type="entry name" value="CheY-like_superfamily"/>
</dbReference>
<dbReference type="Pfam" id="PF00072">
    <property type="entry name" value="Response_reg"/>
    <property type="match status" value="1"/>
</dbReference>
<keyword evidence="1" id="KW-0597">Phosphoprotein</keyword>
<reference evidence="4" key="1">
    <citation type="journal article" date="2019" name="Int. J. Syst. Evol. Microbiol.">
        <title>The Global Catalogue of Microorganisms (GCM) 10K type strain sequencing project: providing services to taxonomists for standard genome sequencing and annotation.</title>
        <authorList>
            <consortium name="The Broad Institute Genomics Platform"/>
            <consortium name="The Broad Institute Genome Sequencing Center for Infectious Disease"/>
            <person name="Wu L."/>
            <person name="Ma J."/>
        </authorList>
    </citation>
    <scope>NUCLEOTIDE SEQUENCE [LARGE SCALE GENOMIC DNA]</scope>
    <source>
        <strain evidence="4">JCM 10425</strain>
    </source>
</reference>
<dbReference type="PANTHER" id="PTHR44520:SF2">
    <property type="entry name" value="RESPONSE REGULATOR RCP1"/>
    <property type="match status" value="1"/>
</dbReference>
<dbReference type="SUPFAM" id="SSF52172">
    <property type="entry name" value="CheY-like"/>
    <property type="match status" value="1"/>
</dbReference>
<evidence type="ECO:0000259" key="2">
    <source>
        <dbReference type="PROSITE" id="PS50110"/>
    </source>
</evidence>
<protein>
    <recommendedName>
        <fullName evidence="2">Response regulatory domain-containing protein</fullName>
    </recommendedName>
</protein>
<dbReference type="EMBL" id="BAAAGX010000002">
    <property type="protein sequence ID" value="GAA0220954.1"/>
    <property type="molecule type" value="Genomic_DNA"/>
</dbReference>
<dbReference type="Proteomes" id="UP001500967">
    <property type="component" value="Unassembled WGS sequence"/>
</dbReference>
<dbReference type="InterPro" id="IPR001789">
    <property type="entry name" value="Sig_transdc_resp-reg_receiver"/>
</dbReference>
<feature type="domain" description="Response regulatory" evidence="2">
    <location>
        <begin position="16"/>
        <end position="85"/>
    </location>
</feature>